<dbReference type="Proteomes" id="UP001501495">
    <property type="component" value="Unassembled WGS sequence"/>
</dbReference>
<organism evidence="3 4">
    <name type="scientific">Nocardioides fonticola</name>
    <dbReference type="NCBI Taxonomy" id="450363"/>
    <lineage>
        <taxon>Bacteria</taxon>
        <taxon>Bacillati</taxon>
        <taxon>Actinomycetota</taxon>
        <taxon>Actinomycetes</taxon>
        <taxon>Propionibacteriales</taxon>
        <taxon>Nocardioidaceae</taxon>
        <taxon>Nocardioides</taxon>
    </lineage>
</organism>
<evidence type="ECO:0000313" key="3">
    <source>
        <dbReference type="EMBL" id="GAA4129865.1"/>
    </source>
</evidence>
<dbReference type="PANTHER" id="PTHR18895">
    <property type="entry name" value="HEMK METHYLTRANSFERASE"/>
    <property type="match status" value="1"/>
</dbReference>
<protein>
    <recommendedName>
        <fullName evidence="2">Methyltransferase small domain-containing protein</fullName>
    </recommendedName>
</protein>
<accession>A0ABP7Y3S0</accession>
<dbReference type="NCBIfam" id="TIGR03704">
    <property type="entry name" value="PrmC_rel_meth"/>
    <property type="match status" value="1"/>
</dbReference>
<reference evidence="4" key="1">
    <citation type="journal article" date="2019" name="Int. J. Syst. Evol. Microbiol.">
        <title>The Global Catalogue of Microorganisms (GCM) 10K type strain sequencing project: providing services to taxonomists for standard genome sequencing and annotation.</title>
        <authorList>
            <consortium name="The Broad Institute Genomics Platform"/>
            <consortium name="The Broad Institute Genome Sequencing Center for Infectious Disease"/>
            <person name="Wu L."/>
            <person name="Ma J."/>
        </authorList>
    </citation>
    <scope>NUCLEOTIDE SEQUENCE [LARGE SCALE GENOMIC DNA]</scope>
    <source>
        <strain evidence="4">JCM 16703</strain>
    </source>
</reference>
<proteinExistence type="predicted"/>
<dbReference type="Gene3D" id="3.40.50.150">
    <property type="entry name" value="Vaccinia Virus protein VP39"/>
    <property type="match status" value="1"/>
</dbReference>
<evidence type="ECO:0000256" key="1">
    <source>
        <dbReference type="SAM" id="MobiDB-lite"/>
    </source>
</evidence>
<dbReference type="SUPFAM" id="SSF53335">
    <property type="entry name" value="S-adenosyl-L-methionine-dependent methyltransferases"/>
    <property type="match status" value="1"/>
</dbReference>
<gene>
    <name evidence="3" type="ORF">GCM10022215_42880</name>
</gene>
<dbReference type="EMBL" id="BAAAZH010000036">
    <property type="protein sequence ID" value="GAA4129865.1"/>
    <property type="molecule type" value="Genomic_DNA"/>
</dbReference>
<evidence type="ECO:0000313" key="4">
    <source>
        <dbReference type="Proteomes" id="UP001501495"/>
    </source>
</evidence>
<dbReference type="InterPro" id="IPR022446">
    <property type="entry name" value="MeTrfrase_put"/>
</dbReference>
<dbReference type="InterPro" id="IPR029063">
    <property type="entry name" value="SAM-dependent_MTases_sf"/>
</dbReference>
<keyword evidence="4" id="KW-1185">Reference proteome</keyword>
<dbReference type="Pfam" id="PF05175">
    <property type="entry name" value="MTS"/>
    <property type="match status" value="1"/>
</dbReference>
<comment type="caution">
    <text evidence="3">The sequence shown here is derived from an EMBL/GenBank/DDBJ whole genome shotgun (WGS) entry which is preliminary data.</text>
</comment>
<feature type="domain" description="Methyltransferase small" evidence="2">
    <location>
        <begin position="75"/>
        <end position="164"/>
    </location>
</feature>
<dbReference type="PANTHER" id="PTHR18895:SF74">
    <property type="entry name" value="MTRF1L RELEASE FACTOR GLUTAMINE METHYLTRANSFERASE"/>
    <property type="match status" value="1"/>
</dbReference>
<name>A0ABP7Y3S0_9ACTN</name>
<dbReference type="RefSeq" id="WP_344735587.1">
    <property type="nucleotide sequence ID" value="NZ_BAAAZH010000036.1"/>
</dbReference>
<sequence length="260" mass="27093">MDDDPLTAALRSAGCVFAEEEAALLRAECRDPADLDARLARRVAGEPLEVVLGWAGFDGLRVPVAPGVFVPRRRSLLLVEVAATLARPGDVVLDLCCGTGALAAAVSGRRPDVEVWAADLDAAAVACARRHLPPERVLHGDLFAPLPPDLRSRVGVLICNAPYVPTAAIGAMPPEARDHEARHALDGGADGHEVHRRVLAEAGGWLRSDGVLLFECADTQAATLLALVDEAGLVPGRHEADSEADSEADGTVVVSGGQPA</sequence>
<dbReference type="InterPro" id="IPR007848">
    <property type="entry name" value="Small_mtfrase_dom"/>
</dbReference>
<dbReference type="InterPro" id="IPR050320">
    <property type="entry name" value="N5-glutamine_MTase"/>
</dbReference>
<feature type="region of interest" description="Disordered" evidence="1">
    <location>
        <begin position="237"/>
        <end position="260"/>
    </location>
</feature>
<evidence type="ECO:0000259" key="2">
    <source>
        <dbReference type="Pfam" id="PF05175"/>
    </source>
</evidence>